<dbReference type="Proteomes" id="UP000018417">
    <property type="component" value="Unassembled WGS sequence"/>
</dbReference>
<dbReference type="PATRIC" id="fig|1217649.3.peg.766"/>
<dbReference type="OrthoDB" id="1149888at2"/>
<dbReference type="Pfam" id="PF24705">
    <property type="entry name" value="DUF7668"/>
    <property type="match status" value="1"/>
</dbReference>
<dbReference type="RefSeq" id="WP_005052395.1">
    <property type="nucleotide sequence ID" value="NZ_KB849758.1"/>
</dbReference>
<dbReference type="EMBL" id="APQK01000009">
    <property type="protein sequence ID" value="ENW05951.1"/>
    <property type="molecule type" value="Genomic_DNA"/>
</dbReference>
<reference evidence="2 3" key="1">
    <citation type="submission" date="2013-02" db="EMBL/GenBank/DDBJ databases">
        <title>The Genome Sequence of Acinetobacter beijerinckii ANC 3835.</title>
        <authorList>
            <consortium name="The Broad Institute Genome Sequencing Platform"/>
            <consortium name="The Broad Institute Genome Sequencing Center for Infectious Disease"/>
            <person name="Cerqueira G."/>
            <person name="Feldgarden M."/>
            <person name="Courvalin P."/>
            <person name="Perichon B."/>
            <person name="Grillot-Courvalin C."/>
            <person name="Clermont D."/>
            <person name="Rocha E."/>
            <person name="Yoon E.-J."/>
            <person name="Nemec A."/>
            <person name="Walker B."/>
            <person name="Young S.K."/>
            <person name="Zeng Q."/>
            <person name="Gargeya S."/>
            <person name="Fitzgerald M."/>
            <person name="Haas B."/>
            <person name="Abouelleil A."/>
            <person name="Alvarado L."/>
            <person name="Arachchi H.M."/>
            <person name="Berlin A.M."/>
            <person name="Chapman S.B."/>
            <person name="Dewar J."/>
            <person name="Goldberg J."/>
            <person name="Griggs A."/>
            <person name="Gujja S."/>
            <person name="Hansen M."/>
            <person name="Howarth C."/>
            <person name="Imamovic A."/>
            <person name="Larimer J."/>
            <person name="McCowan C."/>
            <person name="Murphy C."/>
            <person name="Neiman D."/>
            <person name="Pearson M."/>
            <person name="Priest M."/>
            <person name="Roberts A."/>
            <person name="Saif S."/>
            <person name="Shea T."/>
            <person name="Sisk P."/>
            <person name="Sykes S."/>
            <person name="Wortman J."/>
            <person name="Nusbaum C."/>
            <person name="Birren B."/>
        </authorList>
    </citation>
    <scope>NUCLEOTIDE SEQUENCE [LARGE SCALE GENOMIC DNA]</scope>
    <source>
        <strain evidence="2 3">ANC 3835</strain>
    </source>
</reference>
<evidence type="ECO:0000313" key="3">
    <source>
        <dbReference type="Proteomes" id="UP000018417"/>
    </source>
</evidence>
<comment type="caution">
    <text evidence="2">The sequence shown here is derived from an EMBL/GenBank/DDBJ whole genome shotgun (WGS) entry which is preliminary data.</text>
</comment>
<dbReference type="AlphaFoldDB" id="N9FM10"/>
<dbReference type="HOGENOM" id="CLU_162093_0_0_6"/>
<accession>N9FM10</accession>
<evidence type="ECO:0000313" key="2">
    <source>
        <dbReference type="EMBL" id="ENW05951.1"/>
    </source>
</evidence>
<sequence>MATDIPVVYDDETATQVPTVWRETLIRIVEAFKNNDLSAISRIEGVQNIELENLQEIAENITDYGETLVSLPDETWVTSQALWMGFCWDVILDLFTEREGRSDLILSIRVFETDGVFEYSIQDIYVP</sequence>
<gene>
    <name evidence="2" type="ORF">F934_00807</name>
</gene>
<proteinExistence type="predicted"/>
<protein>
    <recommendedName>
        <fullName evidence="1">DUF7668 domain-containing protein</fullName>
    </recommendedName>
</protein>
<dbReference type="InterPro" id="IPR056085">
    <property type="entry name" value="DUF7668"/>
</dbReference>
<organism evidence="2 3">
    <name type="scientific">Acinetobacter beijerinckii ANC 3835</name>
    <dbReference type="NCBI Taxonomy" id="1217649"/>
    <lineage>
        <taxon>Bacteria</taxon>
        <taxon>Pseudomonadati</taxon>
        <taxon>Pseudomonadota</taxon>
        <taxon>Gammaproteobacteria</taxon>
        <taxon>Moraxellales</taxon>
        <taxon>Moraxellaceae</taxon>
        <taxon>Acinetobacter</taxon>
    </lineage>
</organism>
<feature type="domain" description="DUF7668" evidence="1">
    <location>
        <begin position="29"/>
        <end position="127"/>
    </location>
</feature>
<name>N9FM10_9GAMM</name>
<evidence type="ECO:0000259" key="1">
    <source>
        <dbReference type="Pfam" id="PF24705"/>
    </source>
</evidence>